<feature type="compositionally biased region" description="Polar residues" evidence="1">
    <location>
        <begin position="402"/>
        <end position="411"/>
    </location>
</feature>
<keyword evidence="2" id="KW-1133">Transmembrane helix</keyword>
<feature type="transmembrane region" description="Helical" evidence="2">
    <location>
        <begin position="263"/>
        <end position="281"/>
    </location>
</feature>
<protein>
    <submittedName>
        <fullName evidence="4">Rhinocladiella mackenziei CBS 650.93 unplaced genomic scaffold supercont1.4, whole genome shotgun sequence</fullName>
    </submittedName>
</protein>
<evidence type="ECO:0000256" key="2">
    <source>
        <dbReference type="SAM" id="Phobius"/>
    </source>
</evidence>
<evidence type="ECO:0000259" key="3">
    <source>
        <dbReference type="Pfam" id="PF20684"/>
    </source>
</evidence>
<dbReference type="EMBL" id="KN847478">
    <property type="protein sequence ID" value="KIX04957.1"/>
    <property type="molecule type" value="Genomic_DNA"/>
</dbReference>
<evidence type="ECO:0000256" key="1">
    <source>
        <dbReference type="SAM" id="MobiDB-lite"/>
    </source>
</evidence>
<feature type="transmembrane region" description="Helical" evidence="2">
    <location>
        <begin position="27"/>
        <end position="49"/>
    </location>
</feature>
<feature type="transmembrane region" description="Helical" evidence="2">
    <location>
        <begin position="188"/>
        <end position="208"/>
    </location>
</feature>
<dbReference type="PANTHER" id="PTHR38794:SF3">
    <property type="entry name" value="INTEGRAL MEMBRANE PROTEIN"/>
    <property type="match status" value="1"/>
</dbReference>
<gene>
    <name evidence="4" type="ORF">Z518_05829</name>
</gene>
<proteinExistence type="predicted"/>
<dbReference type="VEuPathDB" id="FungiDB:Z518_05829"/>
<dbReference type="GeneID" id="25293900"/>
<feature type="transmembrane region" description="Helical" evidence="2">
    <location>
        <begin position="61"/>
        <end position="86"/>
    </location>
</feature>
<accession>A0A0D2FS39</accession>
<evidence type="ECO:0000313" key="4">
    <source>
        <dbReference type="EMBL" id="KIX04957.1"/>
    </source>
</evidence>
<dbReference type="HOGENOM" id="CLU_036632_0_2_1"/>
<evidence type="ECO:0000313" key="5">
    <source>
        <dbReference type="Proteomes" id="UP000053617"/>
    </source>
</evidence>
<feature type="transmembrane region" description="Helical" evidence="2">
    <location>
        <begin position="136"/>
        <end position="160"/>
    </location>
</feature>
<reference evidence="4 5" key="1">
    <citation type="submission" date="2015-01" db="EMBL/GenBank/DDBJ databases">
        <title>The Genome Sequence of Rhinocladiella mackenzie CBS 650.93.</title>
        <authorList>
            <consortium name="The Broad Institute Genomics Platform"/>
            <person name="Cuomo C."/>
            <person name="de Hoog S."/>
            <person name="Gorbushina A."/>
            <person name="Stielow B."/>
            <person name="Teixiera M."/>
            <person name="Abouelleil A."/>
            <person name="Chapman S.B."/>
            <person name="Priest M."/>
            <person name="Young S.K."/>
            <person name="Wortman J."/>
            <person name="Nusbaum C."/>
            <person name="Birren B."/>
        </authorList>
    </citation>
    <scope>NUCLEOTIDE SEQUENCE [LARGE SCALE GENOMIC DNA]</scope>
    <source>
        <strain evidence="4 5">CBS 650.93</strain>
    </source>
</reference>
<dbReference type="Pfam" id="PF20684">
    <property type="entry name" value="Fung_rhodopsin"/>
    <property type="match status" value="1"/>
</dbReference>
<name>A0A0D2FS39_9EURO</name>
<keyword evidence="2" id="KW-0812">Transmembrane</keyword>
<feature type="transmembrane region" description="Helical" evidence="2">
    <location>
        <begin position="106"/>
        <end position="129"/>
    </location>
</feature>
<feature type="domain" description="Rhodopsin" evidence="3">
    <location>
        <begin position="46"/>
        <end position="285"/>
    </location>
</feature>
<dbReference type="Proteomes" id="UP000053617">
    <property type="component" value="Unassembled WGS sequence"/>
</dbReference>
<feature type="region of interest" description="Disordered" evidence="1">
    <location>
        <begin position="396"/>
        <end position="419"/>
    </location>
</feature>
<feature type="transmembrane region" description="Helical" evidence="2">
    <location>
        <begin position="220"/>
        <end position="243"/>
    </location>
</feature>
<dbReference type="PANTHER" id="PTHR38794">
    <property type="entry name" value="INTEGRAL MEMBRANE PROTEIN"/>
    <property type="match status" value="1"/>
</dbReference>
<organism evidence="4 5">
    <name type="scientific">Rhinocladiella mackenziei CBS 650.93</name>
    <dbReference type="NCBI Taxonomy" id="1442369"/>
    <lineage>
        <taxon>Eukaryota</taxon>
        <taxon>Fungi</taxon>
        <taxon>Dikarya</taxon>
        <taxon>Ascomycota</taxon>
        <taxon>Pezizomycotina</taxon>
        <taxon>Eurotiomycetes</taxon>
        <taxon>Chaetothyriomycetidae</taxon>
        <taxon>Chaetothyriales</taxon>
        <taxon>Herpotrichiellaceae</taxon>
        <taxon>Rhinocladiella</taxon>
    </lineage>
</organism>
<feature type="region of interest" description="Disordered" evidence="1">
    <location>
        <begin position="344"/>
        <end position="377"/>
    </location>
</feature>
<dbReference type="RefSeq" id="XP_013272093.1">
    <property type="nucleotide sequence ID" value="XM_013416639.1"/>
</dbReference>
<dbReference type="OrthoDB" id="3918601at2759"/>
<sequence>MADSDTGINEPLLPPFQQITSNNRGPISLATAITLVVITSLTVAVKLWTRLSTTRTLGLNDLAIIFSLSCALGQTISLCLAVNDGLGQHVTDIAASEISDLSKKFYASNILLVLALTGAKASVTLLIIAIKPLKSVVIACYGMLVFVGVWGVASVFVLAFQCFPNRWVLGPDSGLGNNTCIDQYAMQVAIRSLDIASDVGIVLLPILMMQKVQVAPKKRLVVMALFGLRIATPILTAITILSLDDFYHSTPQDRPWNAITPAIWTSVALNVSIVTACIPSIKRFLADWAAGLSGVVISEPFELEHSAGKTNPSGTYIGGSGMGSKIATKLGLSSTSKAEITSTRSLGDMGNQGAINLETRPRNGGRKGQVSHDTSESVKGLTDGVIMHSIDYRVEFEDQHPGNRNGSCSSSARDRSDIR</sequence>
<dbReference type="InterPro" id="IPR049326">
    <property type="entry name" value="Rhodopsin_dom_fungi"/>
</dbReference>
<dbReference type="AlphaFoldDB" id="A0A0D2FS39"/>
<keyword evidence="5" id="KW-1185">Reference proteome</keyword>
<keyword evidence="2" id="KW-0472">Membrane</keyword>